<dbReference type="EMBL" id="JAVIJP010000026">
    <property type="protein sequence ID" value="KAL3637256.1"/>
    <property type="molecule type" value="Genomic_DNA"/>
</dbReference>
<dbReference type="AlphaFoldDB" id="A0ABD3D8D9"/>
<dbReference type="Proteomes" id="UP001632038">
    <property type="component" value="Unassembled WGS sequence"/>
</dbReference>
<dbReference type="InterPro" id="IPR055411">
    <property type="entry name" value="LRR_FXL15/At3g58940/PEG3-like"/>
</dbReference>
<proteinExistence type="predicted"/>
<dbReference type="Pfam" id="PF00646">
    <property type="entry name" value="F-box"/>
    <property type="match status" value="1"/>
</dbReference>
<feature type="domain" description="F-box" evidence="1">
    <location>
        <begin position="20"/>
        <end position="58"/>
    </location>
</feature>
<sequence>MGKKQSSKTEHNGYNSKDMISKLPQPILHHILSFLSKKCATQTSVLSKPWRQIWSSRPKIELCESDFPWGRFFSALDNIFQRYHDQNLSVQELYLEIDFDYVSVFSVLNKWMPIVKVFNLNLSLKYCGVIAFPILVARSLKNLYMESCTLSHQNPSSVGKFKYLQTLHLFSVFIRDDADAIGKMVLSCPRLKSLTLDEIKFSKDSLNFFSFNHLPSLEYLVIHRCYGFTEFHLLSRSIKHLIIDNYLKDSFEKVTIHAPSILYFKYSGSCIPSISFTTTNDHEWKSEIDLSFEKADSSWFVKLNKLLSALSRSEMSLTLCNCLMKEIEDWVDDDDDDTSLYRRPVMVENLNLYLRPAVLFRGFIHNILFRVCHPRNIANKCIHNMEPEHKEVNEVLYEILIMEIEATGHYLWRHDLENVRVEAFDESRKVGQWRRLVQRTSLADHNNLCFRLKWS</sequence>
<dbReference type="Gene3D" id="3.80.10.10">
    <property type="entry name" value="Ribonuclease Inhibitor"/>
    <property type="match status" value="1"/>
</dbReference>
<comment type="caution">
    <text evidence="3">The sequence shown here is derived from an EMBL/GenBank/DDBJ whole genome shotgun (WGS) entry which is preliminary data.</text>
</comment>
<gene>
    <name evidence="3" type="ORF">CASFOL_019555</name>
</gene>
<dbReference type="Gene3D" id="1.20.1280.50">
    <property type="match status" value="1"/>
</dbReference>
<evidence type="ECO:0000259" key="1">
    <source>
        <dbReference type="Pfam" id="PF00646"/>
    </source>
</evidence>
<evidence type="ECO:0000259" key="2">
    <source>
        <dbReference type="Pfam" id="PF24758"/>
    </source>
</evidence>
<dbReference type="PANTHER" id="PTHR34145">
    <property type="entry name" value="OS02G0105600 PROTEIN"/>
    <property type="match status" value="1"/>
</dbReference>
<feature type="domain" description="F-box/LRR-repeat protein 15/At3g58940/PEG3-like LRR" evidence="2">
    <location>
        <begin position="145"/>
        <end position="257"/>
    </location>
</feature>
<dbReference type="CDD" id="cd22160">
    <property type="entry name" value="F-box_AtFBL13-like"/>
    <property type="match status" value="1"/>
</dbReference>
<dbReference type="PANTHER" id="PTHR34145:SF28">
    <property type="entry name" value="F-BOX DOMAIN-CONTAINING PROTEIN"/>
    <property type="match status" value="1"/>
</dbReference>
<dbReference type="SUPFAM" id="SSF81383">
    <property type="entry name" value="F-box domain"/>
    <property type="match status" value="1"/>
</dbReference>
<protein>
    <recommendedName>
        <fullName evidence="5">F-box domain-containing protein</fullName>
    </recommendedName>
</protein>
<name>A0ABD3D8D9_9LAMI</name>
<dbReference type="InterPro" id="IPR053772">
    <property type="entry name" value="At1g61320/At1g61330-like"/>
</dbReference>
<organism evidence="3 4">
    <name type="scientific">Castilleja foliolosa</name>
    <dbReference type="NCBI Taxonomy" id="1961234"/>
    <lineage>
        <taxon>Eukaryota</taxon>
        <taxon>Viridiplantae</taxon>
        <taxon>Streptophyta</taxon>
        <taxon>Embryophyta</taxon>
        <taxon>Tracheophyta</taxon>
        <taxon>Spermatophyta</taxon>
        <taxon>Magnoliopsida</taxon>
        <taxon>eudicotyledons</taxon>
        <taxon>Gunneridae</taxon>
        <taxon>Pentapetalae</taxon>
        <taxon>asterids</taxon>
        <taxon>lamiids</taxon>
        <taxon>Lamiales</taxon>
        <taxon>Orobanchaceae</taxon>
        <taxon>Pedicularideae</taxon>
        <taxon>Castillejinae</taxon>
        <taxon>Castilleja</taxon>
    </lineage>
</organism>
<accession>A0ABD3D8D9</accession>
<dbReference type="InterPro" id="IPR032675">
    <property type="entry name" value="LRR_dom_sf"/>
</dbReference>
<reference evidence="4" key="1">
    <citation type="journal article" date="2024" name="IScience">
        <title>Strigolactones Initiate the Formation of Haustorium-like Structures in Castilleja.</title>
        <authorList>
            <person name="Buerger M."/>
            <person name="Peterson D."/>
            <person name="Chory J."/>
        </authorList>
    </citation>
    <scope>NUCLEOTIDE SEQUENCE [LARGE SCALE GENOMIC DNA]</scope>
</reference>
<evidence type="ECO:0000313" key="3">
    <source>
        <dbReference type="EMBL" id="KAL3637256.1"/>
    </source>
</evidence>
<evidence type="ECO:0008006" key="5">
    <source>
        <dbReference type="Google" id="ProtNLM"/>
    </source>
</evidence>
<evidence type="ECO:0000313" key="4">
    <source>
        <dbReference type="Proteomes" id="UP001632038"/>
    </source>
</evidence>
<dbReference type="SUPFAM" id="SSF52047">
    <property type="entry name" value="RNI-like"/>
    <property type="match status" value="1"/>
</dbReference>
<dbReference type="InterPro" id="IPR053781">
    <property type="entry name" value="F-box_AtFBL13-like"/>
</dbReference>
<keyword evidence="4" id="KW-1185">Reference proteome</keyword>
<dbReference type="InterPro" id="IPR036047">
    <property type="entry name" value="F-box-like_dom_sf"/>
</dbReference>
<dbReference type="InterPro" id="IPR001810">
    <property type="entry name" value="F-box_dom"/>
</dbReference>
<dbReference type="Pfam" id="PF24758">
    <property type="entry name" value="LRR_At5g56370"/>
    <property type="match status" value="1"/>
</dbReference>